<dbReference type="SUPFAM" id="SSF53335">
    <property type="entry name" value="S-adenosyl-L-methionine-dependent methyltransferases"/>
    <property type="match status" value="1"/>
</dbReference>
<keyword evidence="3" id="KW-0949">S-adenosyl-L-methionine</keyword>
<gene>
    <name evidence="5" type="ORF">IWX46DRAFT_406348</name>
</gene>
<dbReference type="PROSITE" id="PS51683">
    <property type="entry name" value="SAM_OMT_II"/>
    <property type="match status" value="1"/>
</dbReference>
<dbReference type="Pfam" id="PF00891">
    <property type="entry name" value="Methyltransf_2"/>
    <property type="match status" value="1"/>
</dbReference>
<name>A0ABR1L5B0_9PEZI</name>
<evidence type="ECO:0000256" key="2">
    <source>
        <dbReference type="ARBA" id="ARBA00022679"/>
    </source>
</evidence>
<sequence length="477" mass="52899">MMEDQISTTFCLCPKLKVQFKNRSIMVAQAIPKPESLMVLANTIQSTAQTLTEYWKKNGLQQPSFDANSPPTLFPPGTDLAVIAVQHELLGAVEKLSALAHGPADYLQYYLMQFLEFSAFRYIQSYKIASFVPLPPPEAPLGSDIPTISYEDLAAKAGAAGYPVVTADLKRMLRACISNMIFREPVPGHVAHTASSAQMIRSPEMQAMTSLAIEENFPAIEKALEAIEQFGPDAQEPWQTAYSIAQDTKGQDFYTYLTSQGPERVARFSLAMKWANENTGYGTQNVDDVFDWTSLGKGKFVDIGGSRGHNSIAIAKKAPDLTFVVQDLESVVKEANATIVPSLPSDLANRVSFQAYDFLKEEQPVKDADVYFFSMILHNWPDKYAAQILKKTVDAMKPGARIFILDSMVPEPGRIPLVQEKIIRCVDMAMKNLMNARERDLQDWEALFAQADPRLKLDKVIPLPGSILSLNCLSLES</sequence>
<comment type="caution">
    <text evidence="5">The sequence shown here is derived from an EMBL/GenBank/DDBJ whole genome shotgun (WGS) entry which is preliminary data.</text>
</comment>
<proteinExistence type="predicted"/>
<evidence type="ECO:0000256" key="3">
    <source>
        <dbReference type="ARBA" id="ARBA00022691"/>
    </source>
</evidence>
<dbReference type="Proteomes" id="UP001365128">
    <property type="component" value="Unassembled WGS sequence"/>
</dbReference>
<reference evidence="5 6" key="1">
    <citation type="submission" date="2024-04" db="EMBL/GenBank/DDBJ databases">
        <title>Phyllosticta paracitricarpa is synonymous to the EU quarantine fungus P. citricarpa based on phylogenomic analyses.</title>
        <authorList>
            <consortium name="Lawrence Berkeley National Laboratory"/>
            <person name="Van Ingen-Buijs V.A."/>
            <person name="Van Westerhoven A.C."/>
            <person name="Haridas S."/>
            <person name="Skiadas P."/>
            <person name="Martin F."/>
            <person name="Groenewald J.Z."/>
            <person name="Crous P.W."/>
            <person name="Seidl M.F."/>
        </authorList>
    </citation>
    <scope>NUCLEOTIDE SEQUENCE [LARGE SCALE GENOMIC DNA]</scope>
    <source>
        <strain evidence="5 6">CBS 122670</strain>
    </source>
</reference>
<dbReference type="InterPro" id="IPR029063">
    <property type="entry name" value="SAM-dependent_MTases_sf"/>
</dbReference>
<keyword evidence="1" id="KW-0489">Methyltransferase</keyword>
<evidence type="ECO:0000313" key="6">
    <source>
        <dbReference type="Proteomes" id="UP001365128"/>
    </source>
</evidence>
<evidence type="ECO:0000313" key="5">
    <source>
        <dbReference type="EMBL" id="KAK7530425.1"/>
    </source>
</evidence>
<dbReference type="InterPro" id="IPR016461">
    <property type="entry name" value="COMT-like"/>
</dbReference>
<keyword evidence="2" id="KW-0808">Transferase</keyword>
<evidence type="ECO:0000256" key="1">
    <source>
        <dbReference type="ARBA" id="ARBA00022603"/>
    </source>
</evidence>
<dbReference type="EMBL" id="JBBPDW010000063">
    <property type="protein sequence ID" value="KAK7530425.1"/>
    <property type="molecule type" value="Genomic_DNA"/>
</dbReference>
<protein>
    <submittedName>
        <fullName evidence="5">O-methyltransferase-domain-containing protein</fullName>
    </submittedName>
</protein>
<dbReference type="PANTHER" id="PTHR43712:SF5">
    <property type="entry name" value="O-METHYLTRANSFERASE ASQN-RELATED"/>
    <property type="match status" value="1"/>
</dbReference>
<evidence type="ECO:0000259" key="4">
    <source>
        <dbReference type="Pfam" id="PF00891"/>
    </source>
</evidence>
<keyword evidence="6" id="KW-1185">Reference proteome</keyword>
<dbReference type="PANTHER" id="PTHR43712">
    <property type="entry name" value="PUTATIVE (AFU_ORTHOLOGUE AFUA_4G14580)-RELATED"/>
    <property type="match status" value="1"/>
</dbReference>
<feature type="domain" description="O-methyltransferase C-terminal" evidence="4">
    <location>
        <begin position="282"/>
        <end position="451"/>
    </location>
</feature>
<organism evidence="5 6">
    <name type="scientific">Phyllosticta citricarpa</name>
    <dbReference type="NCBI Taxonomy" id="55181"/>
    <lineage>
        <taxon>Eukaryota</taxon>
        <taxon>Fungi</taxon>
        <taxon>Dikarya</taxon>
        <taxon>Ascomycota</taxon>
        <taxon>Pezizomycotina</taxon>
        <taxon>Dothideomycetes</taxon>
        <taxon>Dothideomycetes incertae sedis</taxon>
        <taxon>Botryosphaeriales</taxon>
        <taxon>Phyllostictaceae</taxon>
        <taxon>Phyllosticta</taxon>
    </lineage>
</organism>
<accession>A0ABR1L5B0</accession>
<dbReference type="InterPro" id="IPR001077">
    <property type="entry name" value="COMT_C"/>
</dbReference>
<dbReference type="Gene3D" id="3.40.50.150">
    <property type="entry name" value="Vaccinia Virus protein VP39"/>
    <property type="match status" value="1"/>
</dbReference>